<keyword evidence="2" id="KW-0732">Signal</keyword>
<feature type="region of interest" description="Disordered" evidence="1">
    <location>
        <begin position="100"/>
        <end position="132"/>
    </location>
</feature>
<gene>
    <name evidence="3" type="ORF">OSIN01602_LOCUS6632</name>
</gene>
<evidence type="ECO:0000256" key="1">
    <source>
        <dbReference type="SAM" id="MobiDB-lite"/>
    </source>
</evidence>
<dbReference type="AlphaFoldDB" id="A0A7S1Z9P2"/>
<proteinExistence type="predicted"/>
<feature type="compositionally biased region" description="Low complexity" evidence="1">
    <location>
        <begin position="114"/>
        <end position="127"/>
    </location>
</feature>
<name>A0A7S1Z9P2_TRICV</name>
<evidence type="ECO:0000313" key="3">
    <source>
        <dbReference type="EMBL" id="CAD9332476.1"/>
    </source>
</evidence>
<feature type="signal peptide" evidence="2">
    <location>
        <begin position="1"/>
        <end position="19"/>
    </location>
</feature>
<dbReference type="EMBL" id="HBGO01011861">
    <property type="protein sequence ID" value="CAD9332476.1"/>
    <property type="molecule type" value="Transcribed_RNA"/>
</dbReference>
<organism evidence="3">
    <name type="scientific">Trieres chinensis</name>
    <name type="common">Marine centric diatom</name>
    <name type="synonym">Odontella sinensis</name>
    <dbReference type="NCBI Taxonomy" id="1514140"/>
    <lineage>
        <taxon>Eukaryota</taxon>
        <taxon>Sar</taxon>
        <taxon>Stramenopiles</taxon>
        <taxon>Ochrophyta</taxon>
        <taxon>Bacillariophyta</taxon>
        <taxon>Mediophyceae</taxon>
        <taxon>Biddulphiophycidae</taxon>
        <taxon>Eupodiscales</taxon>
        <taxon>Parodontellaceae</taxon>
        <taxon>Trieres</taxon>
    </lineage>
</organism>
<protein>
    <submittedName>
        <fullName evidence="3">Uncharacterized protein</fullName>
    </submittedName>
</protein>
<reference evidence="3" key="1">
    <citation type="submission" date="2021-01" db="EMBL/GenBank/DDBJ databases">
        <authorList>
            <person name="Corre E."/>
            <person name="Pelletier E."/>
            <person name="Niang G."/>
            <person name="Scheremetjew M."/>
            <person name="Finn R."/>
            <person name="Kale V."/>
            <person name="Holt S."/>
            <person name="Cochrane G."/>
            <person name="Meng A."/>
            <person name="Brown T."/>
            <person name="Cohen L."/>
        </authorList>
    </citation>
    <scope>NUCLEOTIDE SEQUENCE</scope>
    <source>
        <strain evidence="3">Grunow 1884</strain>
    </source>
</reference>
<sequence length="160" mass="15810">MKSFAVLFALAASAAPASAFAPSRPATFATRLQAETDKAQLLNDIARYEAAQAAKASRPEKISASPDGAGLVGTLGFLGAAGAALGAIVIGGGGIGELPSVSLPSGGDKPAPAPKVKVAKAAKPAKVSTSPKSEVQVEKVVKKKATKASKGPGGYDLTVE</sequence>
<evidence type="ECO:0000256" key="2">
    <source>
        <dbReference type="SAM" id="SignalP"/>
    </source>
</evidence>
<accession>A0A7S1Z9P2</accession>
<feature type="chain" id="PRO_5030539233" evidence="2">
    <location>
        <begin position="20"/>
        <end position="160"/>
    </location>
</feature>